<name>A0LUA8_ACIC1</name>
<dbReference type="eggNOG" id="COG0061">
    <property type="taxonomic scope" value="Bacteria"/>
</dbReference>
<dbReference type="InterPro" id="IPR002504">
    <property type="entry name" value="NADK"/>
</dbReference>
<protein>
    <recommendedName>
        <fullName evidence="6">NAD kinase</fullName>
        <ecNumber evidence="6">2.7.1.23</ecNumber>
    </recommendedName>
    <alternativeName>
        <fullName evidence="6">ATP-dependent NAD kinase</fullName>
    </alternativeName>
</protein>
<keyword evidence="6" id="KW-0547">Nucleotide-binding</keyword>
<dbReference type="EC" id="2.7.1.23" evidence="6"/>
<comment type="caution">
    <text evidence="6">Lacks conserved residue(s) required for the propagation of feature annotation.</text>
</comment>
<gene>
    <name evidence="6" type="primary">nadK</name>
    <name evidence="7" type="ordered locus">Acel_1246</name>
</gene>
<sequence>MIRRVLLVCHTGRPDAVAAARQVWRLLAAGGVTVQVLDAEAGILDLPDTTPVVAKPQAVDDTDLVVVLGGDGTLLRAAELAREPGVPLLGVNLGHIGFLAEAEPTDLAVTVDQLLAGRYDVEERATLDVQVLLDGREIWSSWALNEVAVEKIARERMVDVLVEIDGRPFSEFGCDGIVVATATGSTAYAFSAGGPILWPDVDALLVVPLNAHALFSRPVVVGPHAAVSLRIRSSTAWVTCDGRRSTELPSAASVRTTTSAQPVRLARVHARPFVDRLVAKFGLPVRGWRNAGRVDD</sequence>
<dbReference type="HOGENOM" id="CLU_008831_0_0_11"/>
<comment type="function">
    <text evidence="6">Involved in the regulation of the intracellular balance of NAD and NADP, and is a key enzyme in the biosynthesis of NADP. Catalyzes specifically the phosphorylation on 2'-hydroxyl of the adenosine moiety of NAD to yield NADP.</text>
</comment>
<evidence type="ECO:0000256" key="5">
    <source>
        <dbReference type="ARBA" id="ARBA00047925"/>
    </source>
</evidence>
<dbReference type="Pfam" id="PF20143">
    <property type="entry name" value="NAD_kinase_C"/>
    <property type="match status" value="1"/>
</dbReference>
<dbReference type="Proteomes" id="UP000008221">
    <property type="component" value="Chromosome"/>
</dbReference>
<evidence type="ECO:0000313" key="8">
    <source>
        <dbReference type="Proteomes" id="UP000008221"/>
    </source>
</evidence>
<dbReference type="Pfam" id="PF01513">
    <property type="entry name" value="NAD_kinase"/>
    <property type="match status" value="1"/>
</dbReference>
<proteinExistence type="inferred from homology"/>
<evidence type="ECO:0000256" key="1">
    <source>
        <dbReference type="ARBA" id="ARBA00022679"/>
    </source>
</evidence>
<dbReference type="EMBL" id="CP000481">
    <property type="protein sequence ID" value="ABK53018.1"/>
    <property type="molecule type" value="Genomic_DNA"/>
</dbReference>
<dbReference type="GO" id="GO:0006741">
    <property type="term" value="P:NADP+ biosynthetic process"/>
    <property type="evidence" value="ECO:0007669"/>
    <property type="project" value="UniProtKB-UniRule"/>
</dbReference>
<keyword evidence="2 6" id="KW-0418">Kinase</keyword>
<dbReference type="InterPro" id="IPR017437">
    <property type="entry name" value="ATP-NAD_kinase_PpnK-typ_C"/>
</dbReference>
<dbReference type="AlphaFoldDB" id="A0LUA8"/>
<comment type="subcellular location">
    <subcellularLocation>
        <location evidence="6">Cytoplasm</location>
    </subcellularLocation>
</comment>
<keyword evidence="1 6" id="KW-0808">Transferase</keyword>
<evidence type="ECO:0000256" key="3">
    <source>
        <dbReference type="ARBA" id="ARBA00022857"/>
    </source>
</evidence>
<evidence type="ECO:0000256" key="6">
    <source>
        <dbReference type="HAMAP-Rule" id="MF_00361"/>
    </source>
</evidence>
<dbReference type="Gene3D" id="3.40.50.10330">
    <property type="entry name" value="Probable inorganic polyphosphate/atp-NAD kinase, domain 1"/>
    <property type="match status" value="1"/>
</dbReference>
<keyword evidence="3 6" id="KW-0521">NADP</keyword>
<comment type="cofactor">
    <cofactor evidence="6">
        <name>a divalent metal cation</name>
        <dbReference type="ChEBI" id="CHEBI:60240"/>
    </cofactor>
</comment>
<accession>A0LUA8</accession>
<feature type="binding site" evidence="6">
    <location>
        <position position="76"/>
    </location>
    <ligand>
        <name>NAD(+)</name>
        <dbReference type="ChEBI" id="CHEBI:57540"/>
    </ligand>
</feature>
<feature type="binding site" evidence="6">
    <location>
        <begin position="186"/>
        <end position="191"/>
    </location>
    <ligand>
        <name>NAD(+)</name>
        <dbReference type="ChEBI" id="CHEBI:57540"/>
    </ligand>
</feature>
<dbReference type="GO" id="GO:0003951">
    <property type="term" value="F:NAD+ kinase activity"/>
    <property type="evidence" value="ECO:0007669"/>
    <property type="project" value="UniProtKB-UniRule"/>
</dbReference>
<dbReference type="KEGG" id="ace:Acel_1246"/>
<dbReference type="GO" id="GO:0005524">
    <property type="term" value="F:ATP binding"/>
    <property type="evidence" value="ECO:0007669"/>
    <property type="project" value="UniProtKB-KW"/>
</dbReference>
<dbReference type="HAMAP" id="MF_00361">
    <property type="entry name" value="NAD_kinase"/>
    <property type="match status" value="1"/>
</dbReference>
<reference evidence="7 8" key="1">
    <citation type="journal article" date="2009" name="Genome Res.">
        <title>Complete genome of the cellulolytic thermophile Acidothermus cellulolyticus 11B provides insights into its ecophysiological and evolutionary adaptations.</title>
        <authorList>
            <person name="Barabote R.D."/>
            <person name="Xie G."/>
            <person name="Leu D.H."/>
            <person name="Normand P."/>
            <person name="Necsulea A."/>
            <person name="Daubin V."/>
            <person name="Medigue C."/>
            <person name="Adney W.S."/>
            <person name="Xu X.C."/>
            <person name="Lapidus A."/>
            <person name="Parales R.E."/>
            <person name="Detter C."/>
            <person name="Pujic P."/>
            <person name="Bruce D."/>
            <person name="Lavire C."/>
            <person name="Challacombe J.F."/>
            <person name="Brettin T.S."/>
            <person name="Berry A.M."/>
        </authorList>
    </citation>
    <scope>NUCLEOTIDE SEQUENCE [LARGE SCALE GENOMIC DNA]</scope>
    <source>
        <strain evidence="8">ATCC 43068 / DSM 8971 / 11B</strain>
    </source>
</reference>
<keyword evidence="4 6" id="KW-0520">NAD</keyword>
<dbReference type="FunCoup" id="A0LUA8">
    <property type="interactions" value="159"/>
</dbReference>
<keyword evidence="6" id="KW-0963">Cytoplasm</keyword>
<dbReference type="InParanoid" id="A0LUA8"/>
<dbReference type="GO" id="GO:0019674">
    <property type="term" value="P:NAD+ metabolic process"/>
    <property type="evidence" value="ECO:0007669"/>
    <property type="project" value="InterPro"/>
</dbReference>
<feature type="binding site" evidence="6">
    <location>
        <position position="175"/>
    </location>
    <ligand>
        <name>NAD(+)</name>
        <dbReference type="ChEBI" id="CHEBI:57540"/>
    </ligand>
</feature>
<dbReference type="GO" id="GO:0005737">
    <property type="term" value="C:cytoplasm"/>
    <property type="evidence" value="ECO:0007669"/>
    <property type="project" value="UniProtKB-SubCell"/>
</dbReference>
<evidence type="ECO:0000313" key="7">
    <source>
        <dbReference type="EMBL" id="ABK53018.1"/>
    </source>
</evidence>
<dbReference type="SUPFAM" id="SSF111331">
    <property type="entry name" value="NAD kinase/diacylglycerol kinase-like"/>
    <property type="match status" value="1"/>
</dbReference>
<organism evidence="7 8">
    <name type="scientific">Acidothermus cellulolyticus (strain ATCC 43068 / DSM 8971 / 11B)</name>
    <dbReference type="NCBI Taxonomy" id="351607"/>
    <lineage>
        <taxon>Bacteria</taxon>
        <taxon>Bacillati</taxon>
        <taxon>Actinomycetota</taxon>
        <taxon>Actinomycetes</taxon>
        <taxon>Acidothermales</taxon>
        <taxon>Acidothermaceae</taxon>
        <taxon>Acidothermus</taxon>
    </lineage>
</organism>
<dbReference type="GO" id="GO:0051287">
    <property type="term" value="F:NAD binding"/>
    <property type="evidence" value="ECO:0007669"/>
    <property type="project" value="UniProtKB-ARBA"/>
</dbReference>
<evidence type="ECO:0000256" key="4">
    <source>
        <dbReference type="ARBA" id="ARBA00023027"/>
    </source>
</evidence>
<comment type="catalytic activity">
    <reaction evidence="5 6">
        <text>NAD(+) + ATP = ADP + NADP(+) + H(+)</text>
        <dbReference type="Rhea" id="RHEA:18629"/>
        <dbReference type="ChEBI" id="CHEBI:15378"/>
        <dbReference type="ChEBI" id="CHEBI:30616"/>
        <dbReference type="ChEBI" id="CHEBI:57540"/>
        <dbReference type="ChEBI" id="CHEBI:58349"/>
        <dbReference type="ChEBI" id="CHEBI:456216"/>
        <dbReference type="EC" id="2.7.1.23"/>
    </reaction>
</comment>
<keyword evidence="6" id="KW-0067">ATP-binding</keyword>
<feature type="binding site" evidence="6">
    <location>
        <begin position="71"/>
        <end position="72"/>
    </location>
    <ligand>
        <name>NAD(+)</name>
        <dbReference type="ChEBI" id="CHEBI:57540"/>
    </ligand>
</feature>
<keyword evidence="8" id="KW-1185">Reference proteome</keyword>
<feature type="active site" description="Proton acceptor" evidence="6">
    <location>
        <position position="71"/>
    </location>
</feature>
<dbReference type="InterPro" id="IPR016064">
    <property type="entry name" value="NAD/diacylglycerol_kinase_sf"/>
</dbReference>
<dbReference type="PANTHER" id="PTHR20275">
    <property type="entry name" value="NAD KINASE"/>
    <property type="match status" value="1"/>
</dbReference>
<dbReference type="GO" id="GO:0046872">
    <property type="term" value="F:metal ion binding"/>
    <property type="evidence" value="ECO:0007669"/>
    <property type="project" value="UniProtKB-UniRule"/>
</dbReference>
<dbReference type="PANTHER" id="PTHR20275:SF0">
    <property type="entry name" value="NAD KINASE"/>
    <property type="match status" value="1"/>
</dbReference>
<dbReference type="NCBIfam" id="NF002892">
    <property type="entry name" value="PRK03372.1"/>
    <property type="match status" value="1"/>
</dbReference>
<feature type="binding site" evidence="6">
    <location>
        <begin position="145"/>
        <end position="146"/>
    </location>
    <ligand>
        <name>NAD(+)</name>
        <dbReference type="ChEBI" id="CHEBI:57540"/>
    </ligand>
</feature>
<dbReference type="STRING" id="351607.Acel_1246"/>
<dbReference type="InterPro" id="IPR017438">
    <property type="entry name" value="ATP-NAD_kinase_N"/>
</dbReference>
<dbReference type="Gene3D" id="2.60.200.30">
    <property type="entry name" value="Probable inorganic polyphosphate/atp-NAD kinase, domain 2"/>
    <property type="match status" value="1"/>
</dbReference>
<evidence type="ECO:0000256" key="2">
    <source>
        <dbReference type="ARBA" id="ARBA00022777"/>
    </source>
</evidence>
<feature type="binding site" evidence="6">
    <location>
        <position position="156"/>
    </location>
    <ligand>
        <name>NAD(+)</name>
        <dbReference type="ChEBI" id="CHEBI:57540"/>
    </ligand>
</feature>
<comment type="similarity">
    <text evidence="6">Belongs to the NAD kinase family.</text>
</comment>
<dbReference type="RefSeq" id="WP_011720081.1">
    <property type="nucleotide sequence ID" value="NC_008578.1"/>
</dbReference>